<proteinExistence type="predicted"/>
<dbReference type="EMBL" id="METP01000059">
    <property type="protein sequence ID" value="OGC03184.1"/>
    <property type="molecule type" value="Genomic_DNA"/>
</dbReference>
<evidence type="ECO:0000313" key="4">
    <source>
        <dbReference type="Proteomes" id="UP000176938"/>
    </source>
</evidence>
<evidence type="ECO:0000256" key="1">
    <source>
        <dbReference type="SAM" id="Phobius"/>
    </source>
</evidence>
<dbReference type="Proteomes" id="UP000176938">
    <property type="component" value="Unassembled WGS sequence"/>
</dbReference>
<feature type="signal peptide" evidence="2">
    <location>
        <begin position="1"/>
        <end position="19"/>
    </location>
</feature>
<accession>A0A1F4R4V2</accession>
<keyword evidence="1" id="KW-1133">Transmembrane helix</keyword>
<sequence>MKKAALFFALLCLATQVSASYISLKTTVAAKVDVNTLKVFVSVVNKGDEAAYNVQAEIRVVDRKILADKTQELGVNQGYKAYYSFPLQLKQPGQYPLVVIMHYADANQYPFSALTAQTFNSRAQDVPAEAFGKMQAEPFWKKGKIYLSLKNLGSEDLAVTTHLVVPGELSAGESAVRLDLKKKSTSETGFSLENFSALAGSTYQIFAVSEFTKDNLHYTVITPGTVRIVEIKTILGLEYRYILLILALLIFLFVVYQLGFSFLKK</sequence>
<feature type="chain" id="PRO_5009514122" description="CARDB domain-containing protein" evidence="2">
    <location>
        <begin position="20"/>
        <end position="265"/>
    </location>
</feature>
<keyword evidence="1" id="KW-0472">Membrane</keyword>
<protein>
    <recommendedName>
        <fullName evidence="5">CARDB domain-containing protein</fullName>
    </recommendedName>
</protein>
<name>A0A1F4R4V2_UNCSA</name>
<dbReference type="AlphaFoldDB" id="A0A1F4R4V2"/>
<keyword evidence="2" id="KW-0732">Signal</keyword>
<evidence type="ECO:0000256" key="2">
    <source>
        <dbReference type="SAM" id="SignalP"/>
    </source>
</evidence>
<evidence type="ECO:0000313" key="3">
    <source>
        <dbReference type="EMBL" id="OGC03184.1"/>
    </source>
</evidence>
<gene>
    <name evidence="3" type="ORF">A3H38_00225</name>
</gene>
<comment type="caution">
    <text evidence="3">The sequence shown here is derived from an EMBL/GenBank/DDBJ whole genome shotgun (WGS) entry which is preliminary data.</text>
</comment>
<keyword evidence="1" id="KW-0812">Transmembrane</keyword>
<reference evidence="3 4" key="1">
    <citation type="journal article" date="2016" name="Nat. Commun.">
        <title>Thousands of microbial genomes shed light on interconnected biogeochemical processes in an aquifer system.</title>
        <authorList>
            <person name="Anantharaman K."/>
            <person name="Brown C.T."/>
            <person name="Hug L.A."/>
            <person name="Sharon I."/>
            <person name="Castelle C.J."/>
            <person name="Probst A.J."/>
            <person name="Thomas B.C."/>
            <person name="Singh A."/>
            <person name="Wilkins M.J."/>
            <person name="Karaoz U."/>
            <person name="Brodie E.L."/>
            <person name="Williams K.H."/>
            <person name="Hubbard S.S."/>
            <person name="Banfield J.F."/>
        </authorList>
    </citation>
    <scope>NUCLEOTIDE SEQUENCE [LARGE SCALE GENOMIC DNA]</scope>
</reference>
<evidence type="ECO:0008006" key="5">
    <source>
        <dbReference type="Google" id="ProtNLM"/>
    </source>
</evidence>
<organism evidence="3 4">
    <name type="scientific">candidate division WOR-1 bacterium RIFCSPLOWO2_02_FULL_46_20</name>
    <dbReference type="NCBI Taxonomy" id="1802567"/>
    <lineage>
        <taxon>Bacteria</taxon>
        <taxon>Bacillati</taxon>
        <taxon>Saganbacteria</taxon>
    </lineage>
</organism>
<feature type="transmembrane region" description="Helical" evidence="1">
    <location>
        <begin position="241"/>
        <end position="263"/>
    </location>
</feature>